<accession>A0ABX7X1B0</accession>
<reference evidence="2 3" key="1">
    <citation type="submission" date="2021-04" db="EMBL/GenBank/DDBJ databases">
        <title>Genomics, taxonomy and metabolism of representatives of sulfur bacteria of the genus Thiothrix: Thiothrix fructosivorans QT, Thiothrix unzii A1T and three new species, Thiothrix subterranea sp. nov., Thiothrix litoralis sp. nov. and 'Candidatus Thiothrix anitrata' sp. nov.</title>
        <authorList>
            <person name="Ravin N.V."/>
            <person name="Smolyakov D."/>
            <person name="Rudenko T.S."/>
            <person name="Mardanov A.V."/>
            <person name="Beletsky A.V."/>
            <person name="Markov N.D."/>
            <person name="Fomenkov A.I."/>
            <person name="Roberts R.J."/>
            <person name="Karnachuk O.V."/>
            <person name="Novikov A."/>
            <person name="Grabovich M.Y."/>
        </authorList>
    </citation>
    <scope>NUCLEOTIDE SEQUENCE [LARGE SCALE GENOMIC DNA]</scope>
    <source>
        <strain evidence="2 3">A52</strain>
    </source>
</reference>
<gene>
    <name evidence="2" type="ORF">J8380_15920</name>
</gene>
<dbReference type="Proteomes" id="UP000672027">
    <property type="component" value="Chromosome"/>
</dbReference>
<protein>
    <submittedName>
        <fullName evidence="2">DUF2281 domain-containing protein</fullName>
    </submittedName>
</protein>
<sequence>MQTLEQQIAQQTRGLPESAQREVLHYIEFIRSRYPVKPATKTAGKRKTSWSDTPLYGLWQDRAEIADPAAYVRHLRRSRF</sequence>
<organism evidence="2 3">
    <name type="scientific">Candidatus Thiothrix anitrata</name>
    <dbReference type="NCBI Taxonomy" id="2823902"/>
    <lineage>
        <taxon>Bacteria</taxon>
        <taxon>Pseudomonadati</taxon>
        <taxon>Pseudomonadota</taxon>
        <taxon>Gammaproteobacteria</taxon>
        <taxon>Thiotrichales</taxon>
        <taxon>Thiotrichaceae</taxon>
        <taxon>Thiothrix</taxon>
    </lineage>
</organism>
<evidence type="ECO:0000313" key="2">
    <source>
        <dbReference type="EMBL" id="QTR49699.1"/>
    </source>
</evidence>
<name>A0ABX7X1B0_9GAMM</name>
<dbReference type="EMBL" id="CP072800">
    <property type="protein sequence ID" value="QTR49699.1"/>
    <property type="molecule type" value="Genomic_DNA"/>
</dbReference>
<proteinExistence type="predicted"/>
<evidence type="ECO:0000259" key="1">
    <source>
        <dbReference type="Pfam" id="PF10047"/>
    </source>
</evidence>
<keyword evidence="3" id="KW-1185">Reference proteome</keyword>
<feature type="domain" description="DUF2281" evidence="1">
    <location>
        <begin position="8"/>
        <end position="66"/>
    </location>
</feature>
<dbReference type="Pfam" id="PF10047">
    <property type="entry name" value="DUF2281"/>
    <property type="match status" value="1"/>
</dbReference>
<dbReference type="InterPro" id="IPR018739">
    <property type="entry name" value="DUF2281"/>
</dbReference>
<dbReference type="RefSeq" id="WP_210226532.1">
    <property type="nucleotide sequence ID" value="NZ_CP072800.1"/>
</dbReference>
<evidence type="ECO:0000313" key="3">
    <source>
        <dbReference type="Proteomes" id="UP000672027"/>
    </source>
</evidence>